<dbReference type="Proteomes" id="UP001630969">
    <property type="component" value="Unassembled WGS sequence"/>
</dbReference>
<comment type="caution">
    <text evidence="5">The sequence shown here is derived from an EMBL/GenBank/DDBJ whole genome shotgun (WGS) entry which is preliminary data.</text>
</comment>
<comment type="catalytic activity">
    <reaction evidence="2">
        <text>2 GTP = 3',3'-c-di-GMP + 2 diphosphate</text>
        <dbReference type="Rhea" id="RHEA:24898"/>
        <dbReference type="ChEBI" id="CHEBI:33019"/>
        <dbReference type="ChEBI" id="CHEBI:37565"/>
        <dbReference type="ChEBI" id="CHEBI:58805"/>
        <dbReference type="EC" id="2.7.7.65"/>
    </reaction>
</comment>
<keyword evidence="6" id="KW-1185">Reference proteome</keyword>
<gene>
    <name evidence="5" type="ORF">ACEUDJ_07865</name>
</gene>
<dbReference type="EC" id="2.7.7.65" evidence="1"/>
<feature type="transmembrane region" description="Helical" evidence="3">
    <location>
        <begin position="272"/>
        <end position="294"/>
    </location>
</feature>
<dbReference type="PANTHER" id="PTHR45138">
    <property type="entry name" value="REGULATORY COMPONENTS OF SENSORY TRANSDUCTION SYSTEM"/>
    <property type="match status" value="1"/>
</dbReference>
<dbReference type="InterPro" id="IPR043128">
    <property type="entry name" value="Rev_trsase/Diguanyl_cyclase"/>
</dbReference>
<evidence type="ECO:0000313" key="5">
    <source>
        <dbReference type="EMBL" id="MFM4892780.1"/>
    </source>
</evidence>
<keyword evidence="3" id="KW-0812">Transmembrane</keyword>
<dbReference type="RefSeq" id="WP_408789283.1">
    <property type="nucleotide sequence ID" value="NZ_JBGXBU010000002.1"/>
</dbReference>
<keyword evidence="3" id="KW-0472">Membrane</keyword>
<dbReference type="InterPro" id="IPR029787">
    <property type="entry name" value="Nucleotide_cyclase"/>
</dbReference>
<keyword evidence="5" id="KW-0548">Nucleotidyltransferase</keyword>
<evidence type="ECO:0000313" key="6">
    <source>
        <dbReference type="Proteomes" id="UP001630969"/>
    </source>
</evidence>
<dbReference type="EMBL" id="JBGXBU010000002">
    <property type="protein sequence ID" value="MFM4892780.1"/>
    <property type="molecule type" value="Genomic_DNA"/>
</dbReference>
<evidence type="ECO:0000256" key="2">
    <source>
        <dbReference type="ARBA" id="ARBA00034247"/>
    </source>
</evidence>
<keyword evidence="3" id="KW-1133">Transmembrane helix</keyword>
<dbReference type="InterPro" id="IPR000160">
    <property type="entry name" value="GGDEF_dom"/>
</dbReference>
<dbReference type="GeneID" id="97220006"/>
<dbReference type="SMART" id="SM00267">
    <property type="entry name" value="GGDEF"/>
    <property type="match status" value="1"/>
</dbReference>
<dbReference type="Gene3D" id="3.30.70.270">
    <property type="match status" value="1"/>
</dbReference>
<feature type="transmembrane region" description="Helical" evidence="3">
    <location>
        <begin position="12"/>
        <end position="37"/>
    </location>
</feature>
<sequence length="518" mass="58425">MTAALIKERYYILTPLSLLLGGLVLIATLLLAAASYLGSIDKTMAGYGHMLAALDATLIQEMAQDNRRQLGVLEASLDKRAIAAGASAINPIWAIAHQFKHDAHFLYFYNTRTQRLDGYPDWQQPEGYRAQARPWYQALSGEGDDLIWFGPYPEFDSAGQVLTLIKRVKDDGGQLLGLLMVDMSFSALQGALQRAVGEDQVALYITARKGGQLVVGHNLQLLPSRLDREKQGAGLDVFWEGRHLQHVLEGMEWDLNVYLAPSHFHANLQDTLLMVVLPALALLFIWLCSLWFLVRIFRQEQALVQGSLSGLIRDEARKEIQRRQRTWFVHGSLGEIEQMRNSLLQGQDALLHDPLTGIMNRRAFDQQRARLELEGVPYWLVLFDVDNFKGVNDGWGHSVGDAVLFRVATIMTRTLGDERVYRIGGDEFAALLPWDQAELECRLTHLLGRVRALQWREFEASITLSAGGARYPDDAPLLFDRADECLYRSKRLGRDRWHLSGPRESDSDCDPRAMTVSV</sequence>
<feature type="domain" description="GGDEF" evidence="4">
    <location>
        <begin position="376"/>
        <end position="502"/>
    </location>
</feature>
<keyword evidence="5" id="KW-0808">Transferase</keyword>
<organism evidence="5 6">
    <name type="scientific">Aeromonas bivalvium</name>
    <dbReference type="NCBI Taxonomy" id="440079"/>
    <lineage>
        <taxon>Bacteria</taxon>
        <taxon>Pseudomonadati</taxon>
        <taxon>Pseudomonadota</taxon>
        <taxon>Gammaproteobacteria</taxon>
        <taxon>Aeromonadales</taxon>
        <taxon>Aeromonadaceae</taxon>
        <taxon>Aeromonas</taxon>
    </lineage>
</organism>
<dbReference type="InterPro" id="IPR050469">
    <property type="entry name" value="Diguanylate_Cyclase"/>
</dbReference>
<evidence type="ECO:0000256" key="3">
    <source>
        <dbReference type="SAM" id="Phobius"/>
    </source>
</evidence>
<protein>
    <recommendedName>
        <fullName evidence="1">diguanylate cyclase</fullName>
        <ecNumber evidence="1">2.7.7.65</ecNumber>
    </recommendedName>
</protein>
<dbReference type="SUPFAM" id="SSF55073">
    <property type="entry name" value="Nucleotide cyclase"/>
    <property type="match status" value="1"/>
</dbReference>
<dbReference type="NCBIfam" id="TIGR00254">
    <property type="entry name" value="GGDEF"/>
    <property type="match status" value="1"/>
</dbReference>
<evidence type="ECO:0000259" key="4">
    <source>
        <dbReference type="PROSITE" id="PS50887"/>
    </source>
</evidence>
<evidence type="ECO:0000256" key="1">
    <source>
        <dbReference type="ARBA" id="ARBA00012528"/>
    </source>
</evidence>
<dbReference type="Pfam" id="PF00990">
    <property type="entry name" value="GGDEF"/>
    <property type="match status" value="1"/>
</dbReference>
<dbReference type="CDD" id="cd01949">
    <property type="entry name" value="GGDEF"/>
    <property type="match status" value="1"/>
</dbReference>
<dbReference type="Gene3D" id="3.30.450.20">
    <property type="entry name" value="PAS domain"/>
    <property type="match status" value="1"/>
</dbReference>
<reference evidence="5 6" key="1">
    <citation type="submission" date="2024-09" db="EMBL/GenBank/DDBJ databases">
        <title>Aeromonas strains Genome sequencing and assembly.</title>
        <authorList>
            <person name="Hu X."/>
            <person name="Tang B."/>
        </authorList>
    </citation>
    <scope>NUCLEOTIDE SEQUENCE [LARGE SCALE GENOMIC DNA]</scope>
    <source>
        <strain evidence="5 6">NB23SCDHY001</strain>
    </source>
</reference>
<dbReference type="PROSITE" id="PS50887">
    <property type="entry name" value="GGDEF"/>
    <property type="match status" value="1"/>
</dbReference>
<name>A0ABW9GR89_9GAMM</name>
<dbReference type="PANTHER" id="PTHR45138:SF9">
    <property type="entry name" value="DIGUANYLATE CYCLASE DGCM-RELATED"/>
    <property type="match status" value="1"/>
</dbReference>
<proteinExistence type="predicted"/>
<accession>A0ABW9GR89</accession>
<dbReference type="GO" id="GO:0052621">
    <property type="term" value="F:diguanylate cyclase activity"/>
    <property type="evidence" value="ECO:0007669"/>
    <property type="project" value="UniProtKB-EC"/>
</dbReference>